<proteinExistence type="predicted"/>
<evidence type="ECO:0000313" key="2">
    <source>
        <dbReference type="Proteomes" id="UP000178435"/>
    </source>
</evidence>
<dbReference type="InterPro" id="IPR045397">
    <property type="entry name" value="TumE-like"/>
</dbReference>
<protein>
    <submittedName>
        <fullName evidence="1">Uncharacterized protein</fullName>
    </submittedName>
</protein>
<name>A0A1F7RZW6_9BACT</name>
<sequence>MKFYNEIQAIIISEFRETVKEIEVIRSRSSFGSSKIRCILNDNSFIDIFFSDSGKYSFHWERRFINGLIFREDNAPDHPEIRSFPKHFHEESDDNIVSSSIPDNHIEATRRFFNFVKSKLSEIESK</sequence>
<reference evidence="1 2" key="1">
    <citation type="journal article" date="2016" name="Nat. Commun.">
        <title>Thousands of microbial genomes shed light on interconnected biogeochemical processes in an aquifer system.</title>
        <authorList>
            <person name="Anantharaman K."/>
            <person name="Brown C.T."/>
            <person name="Hug L.A."/>
            <person name="Sharon I."/>
            <person name="Castelle C.J."/>
            <person name="Probst A.J."/>
            <person name="Thomas B.C."/>
            <person name="Singh A."/>
            <person name="Wilkins M.J."/>
            <person name="Karaoz U."/>
            <person name="Brodie E.L."/>
            <person name="Williams K.H."/>
            <person name="Hubbard S.S."/>
            <person name="Banfield J.F."/>
        </authorList>
    </citation>
    <scope>NUCLEOTIDE SEQUENCE [LARGE SCALE GENOMIC DNA]</scope>
</reference>
<comment type="caution">
    <text evidence="1">The sequence shown here is derived from an EMBL/GenBank/DDBJ whole genome shotgun (WGS) entry which is preliminary data.</text>
</comment>
<organism evidence="1 2">
    <name type="scientific">Candidatus Schekmanbacteria bacterium RBG_16_38_11</name>
    <dbReference type="NCBI Taxonomy" id="1817880"/>
    <lineage>
        <taxon>Bacteria</taxon>
        <taxon>Candidatus Schekmaniibacteriota</taxon>
    </lineage>
</organism>
<dbReference type="EMBL" id="MGDF01000017">
    <property type="protein sequence ID" value="OGL47116.1"/>
    <property type="molecule type" value="Genomic_DNA"/>
</dbReference>
<dbReference type="Pfam" id="PF20126">
    <property type="entry name" value="TumE"/>
    <property type="match status" value="1"/>
</dbReference>
<dbReference type="AlphaFoldDB" id="A0A1F7RZW6"/>
<accession>A0A1F7RZW6</accession>
<dbReference type="Proteomes" id="UP000178435">
    <property type="component" value="Unassembled WGS sequence"/>
</dbReference>
<gene>
    <name evidence="1" type="ORF">A2149_06850</name>
</gene>
<evidence type="ECO:0000313" key="1">
    <source>
        <dbReference type="EMBL" id="OGL47116.1"/>
    </source>
</evidence>